<dbReference type="PANTHER" id="PTHR43236:SF1">
    <property type="entry name" value="BLL7220 PROTEIN"/>
    <property type="match status" value="1"/>
</dbReference>
<protein>
    <recommendedName>
        <fullName evidence="1">IrrE N-terminal-like domain-containing protein</fullName>
    </recommendedName>
</protein>
<evidence type="ECO:0000313" key="2">
    <source>
        <dbReference type="EMBL" id="ABE30413.1"/>
    </source>
</evidence>
<dbReference type="EMBL" id="CP000270">
    <property type="protein sequence ID" value="ABE30413.1"/>
    <property type="molecule type" value="Genomic_DNA"/>
</dbReference>
<sequence length="285" mass="31517">MMSDKKSLFTAAVAKALQTRKRLGISLEDAVSPLDAAEKLGVEVRLADLPSMEGMYVSGGRPTIVLSSMRPFGRRNFTCAHELGHHAFGHGEQFDELTSDRSYRRATDTKEFQADTFAAFFLMPKSALENGMLRRQLRYDTLDPITVYGLANWLGVGYATLVNHMVNGIGAISRTAGDRFLRSAPRDIRQQLVGTPSAARQIILADQHWRGRSVDCEVGDLIRFPQNCRYEGALAASGIAGFAQTHSPGISRVVHDDTGWSAFVRTAPKNFKGRACFRFEEEADE</sequence>
<proteinExistence type="predicted"/>
<dbReference type="PANTHER" id="PTHR43236">
    <property type="entry name" value="ANTITOXIN HIGA1"/>
    <property type="match status" value="1"/>
</dbReference>
<dbReference type="Pfam" id="PF06114">
    <property type="entry name" value="Peptidase_M78"/>
    <property type="match status" value="1"/>
</dbReference>
<gene>
    <name evidence="2" type="ORF">Bxe_A2566</name>
</gene>
<reference evidence="2 3" key="1">
    <citation type="journal article" date="2006" name="Proc. Natl. Acad. Sci. U.S.A.">
        <title>Burkholderia xenovorans LB400 harbors a multi-replicon, 9.73-Mbp genome shaped for versatility.</title>
        <authorList>
            <person name="Chain P.S."/>
            <person name="Denef V.J."/>
            <person name="Konstantinidis K.T."/>
            <person name="Vergez L.M."/>
            <person name="Agullo L."/>
            <person name="Reyes V.L."/>
            <person name="Hauser L."/>
            <person name="Cordova M."/>
            <person name="Gomez L."/>
            <person name="Gonzalez M."/>
            <person name="Land M."/>
            <person name="Lao V."/>
            <person name="Larimer F."/>
            <person name="LiPuma J.J."/>
            <person name="Mahenthiralingam E."/>
            <person name="Malfatti S.A."/>
            <person name="Marx C.J."/>
            <person name="Parnell J.J."/>
            <person name="Ramette A."/>
            <person name="Richardson P."/>
            <person name="Seeger M."/>
            <person name="Smith D."/>
            <person name="Spilker T."/>
            <person name="Sul W.J."/>
            <person name="Tsoi T.V."/>
            <person name="Ulrich L.E."/>
            <person name="Zhulin I.B."/>
            <person name="Tiedje J.M."/>
        </authorList>
    </citation>
    <scope>NUCLEOTIDE SEQUENCE [LARGE SCALE GENOMIC DNA]</scope>
    <source>
        <strain evidence="2 3">LB400</strain>
    </source>
</reference>
<dbReference type="KEGG" id="bxe:Bxe_A2566"/>
<dbReference type="AlphaFoldDB" id="Q13ZS6"/>
<dbReference type="eggNOG" id="COG2856">
    <property type="taxonomic scope" value="Bacteria"/>
</dbReference>
<dbReference type="Gene3D" id="1.10.10.2910">
    <property type="match status" value="1"/>
</dbReference>
<dbReference type="Proteomes" id="UP000001817">
    <property type="component" value="Chromosome 1"/>
</dbReference>
<evidence type="ECO:0000313" key="3">
    <source>
        <dbReference type="Proteomes" id="UP000001817"/>
    </source>
</evidence>
<organism evidence="2 3">
    <name type="scientific">Paraburkholderia xenovorans (strain LB400)</name>
    <dbReference type="NCBI Taxonomy" id="266265"/>
    <lineage>
        <taxon>Bacteria</taxon>
        <taxon>Pseudomonadati</taxon>
        <taxon>Pseudomonadota</taxon>
        <taxon>Betaproteobacteria</taxon>
        <taxon>Burkholderiales</taxon>
        <taxon>Burkholderiaceae</taxon>
        <taxon>Paraburkholderia</taxon>
    </lineage>
</organism>
<feature type="domain" description="IrrE N-terminal-like" evidence="1">
    <location>
        <begin position="37"/>
        <end position="160"/>
    </location>
</feature>
<dbReference type="InterPro" id="IPR052345">
    <property type="entry name" value="Rad_response_metalloprotease"/>
</dbReference>
<accession>Q13ZS6</accession>
<dbReference type="STRING" id="266265.Bxe_A2566"/>
<evidence type="ECO:0000259" key="1">
    <source>
        <dbReference type="Pfam" id="PF06114"/>
    </source>
</evidence>
<name>Q13ZS6_PARXL</name>
<keyword evidence="3" id="KW-1185">Reference proteome</keyword>
<dbReference type="InterPro" id="IPR010359">
    <property type="entry name" value="IrrE_HExxH"/>
</dbReference>